<dbReference type="GO" id="GO:0080084">
    <property type="term" value="F:5S rDNA binding"/>
    <property type="evidence" value="ECO:0007669"/>
    <property type="project" value="TreeGrafter"/>
</dbReference>
<evidence type="ECO:0000256" key="1">
    <source>
        <dbReference type="ARBA" id="ARBA00004123"/>
    </source>
</evidence>
<feature type="domain" description="C2H2-type" evidence="10">
    <location>
        <begin position="94"/>
        <end position="124"/>
    </location>
</feature>
<evidence type="ECO:0000256" key="9">
    <source>
        <dbReference type="SAM" id="MobiDB-lite"/>
    </source>
</evidence>
<comment type="caution">
    <text evidence="11">The sequence shown here is derived from an EMBL/GenBank/DDBJ whole genome shotgun (WGS) entry which is preliminary data.</text>
</comment>
<comment type="subcellular location">
    <subcellularLocation>
        <location evidence="1">Nucleus</location>
    </subcellularLocation>
</comment>
<dbReference type="PROSITE" id="PS00028">
    <property type="entry name" value="ZINC_FINGER_C2H2_1"/>
    <property type="match status" value="3"/>
</dbReference>
<evidence type="ECO:0000313" key="11">
    <source>
        <dbReference type="EMBL" id="KAJ9679524.1"/>
    </source>
</evidence>
<dbReference type="InterPro" id="IPR051061">
    <property type="entry name" value="Zinc_finger_trans_reg"/>
</dbReference>
<feature type="compositionally biased region" description="Polar residues" evidence="9">
    <location>
        <begin position="265"/>
        <end position="275"/>
    </location>
</feature>
<dbReference type="PANTHER" id="PTHR46179:SF13">
    <property type="entry name" value="C2H2-TYPE DOMAIN-CONTAINING PROTEIN"/>
    <property type="match status" value="1"/>
</dbReference>
<feature type="domain" description="C2H2-type" evidence="10">
    <location>
        <begin position="132"/>
        <end position="156"/>
    </location>
</feature>
<dbReference type="PANTHER" id="PTHR46179">
    <property type="entry name" value="ZINC FINGER PROTEIN"/>
    <property type="match status" value="1"/>
</dbReference>
<feature type="domain" description="C2H2-type" evidence="10">
    <location>
        <begin position="65"/>
        <end position="94"/>
    </location>
</feature>
<dbReference type="SMART" id="SM00355">
    <property type="entry name" value="ZnF_C2H2"/>
    <property type="match status" value="4"/>
</dbReference>
<keyword evidence="5" id="KW-0805">Transcription regulation</keyword>
<organism evidence="11 12">
    <name type="scientific">Vitis rotundifolia</name>
    <name type="common">Muscadine grape</name>
    <dbReference type="NCBI Taxonomy" id="103349"/>
    <lineage>
        <taxon>Eukaryota</taxon>
        <taxon>Viridiplantae</taxon>
        <taxon>Streptophyta</taxon>
        <taxon>Embryophyta</taxon>
        <taxon>Tracheophyta</taxon>
        <taxon>Spermatophyta</taxon>
        <taxon>Magnoliopsida</taxon>
        <taxon>eudicotyledons</taxon>
        <taxon>Gunneridae</taxon>
        <taxon>Pentapetalae</taxon>
        <taxon>rosids</taxon>
        <taxon>Vitales</taxon>
        <taxon>Vitaceae</taxon>
        <taxon>Viteae</taxon>
        <taxon>Vitis</taxon>
    </lineage>
</organism>
<keyword evidence="4" id="KW-0862">Zinc</keyword>
<evidence type="ECO:0000259" key="10">
    <source>
        <dbReference type="PROSITE" id="PS50157"/>
    </source>
</evidence>
<evidence type="ECO:0000256" key="8">
    <source>
        <dbReference type="PROSITE-ProRule" id="PRU00042"/>
    </source>
</evidence>
<evidence type="ECO:0000256" key="3">
    <source>
        <dbReference type="ARBA" id="ARBA00022771"/>
    </source>
</evidence>
<keyword evidence="2" id="KW-0479">Metal-binding</keyword>
<keyword evidence="12" id="KW-1185">Reference proteome</keyword>
<dbReference type="SUPFAM" id="SSF57667">
    <property type="entry name" value="beta-beta-alpha zinc fingers"/>
    <property type="match status" value="3"/>
</dbReference>
<feature type="region of interest" description="Disordered" evidence="9">
    <location>
        <begin position="238"/>
        <end position="275"/>
    </location>
</feature>
<dbReference type="Pfam" id="PF00096">
    <property type="entry name" value="zf-C2H2"/>
    <property type="match status" value="2"/>
</dbReference>
<evidence type="ECO:0000313" key="12">
    <source>
        <dbReference type="Proteomes" id="UP001168098"/>
    </source>
</evidence>
<dbReference type="GO" id="GO:0003700">
    <property type="term" value="F:DNA-binding transcription factor activity"/>
    <property type="evidence" value="ECO:0007669"/>
    <property type="project" value="TreeGrafter"/>
</dbReference>
<sequence length="275" mass="31753">MGGERKEPVFGEVRRYFCDYCGICRSKKSHVNAHMLSHHQYQVGNLLRSSIKWPQSHTTCFERPFTCPVDDCHSSYRRKVHLTRHLLKHQGKLFTCPVQNCNSRFAFQSSIKRHVKEFHDESPPNNVGSKQYVCSEIGCGKVFKFASKLQTHEDSHVKLDLEVVCSEPGCFKHFTNEQCLKTCGTKQLRKNIKRHLRTHKSGCSSEGIRCHFKGCLHTFSTKTRCHVYTHGDLEELDEQFRQRPRGGRKRKSPPVEALLRKRVTPPSQSDSILSV</sequence>
<evidence type="ECO:0000256" key="4">
    <source>
        <dbReference type="ARBA" id="ARBA00022833"/>
    </source>
</evidence>
<name>A0AA39DDA3_VITRO</name>
<keyword evidence="6" id="KW-0804">Transcription</keyword>
<dbReference type="PROSITE" id="PS50157">
    <property type="entry name" value="ZINC_FINGER_C2H2_2"/>
    <property type="match status" value="3"/>
</dbReference>
<dbReference type="InterPro" id="IPR036236">
    <property type="entry name" value="Znf_C2H2_sf"/>
</dbReference>
<dbReference type="Proteomes" id="UP001168098">
    <property type="component" value="Unassembled WGS sequence"/>
</dbReference>
<dbReference type="Gene3D" id="3.30.160.60">
    <property type="entry name" value="Classic Zinc Finger"/>
    <property type="match status" value="3"/>
</dbReference>
<proteinExistence type="predicted"/>
<evidence type="ECO:0000256" key="5">
    <source>
        <dbReference type="ARBA" id="ARBA00023015"/>
    </source>
</evidence>
<keyword evidence="3 8" id="KW-0863">Zinc-finger</keyword>
<accession>A0AA39DDA3</accession>
<evidence type="ECO:0000256" key="7">
    <source>
        <dbReference type="ARBA" id="ARBA00023242"/>
    </source>
</evidence>
<dbReference type="GO" id="GO:0005730">
    <property type="term" value="C:nucleolus"/>
    <property type="evidence" value="ECO:0007669"/>
    <property type="project" value="TreeGrafter"/>
</dbReference>
<dbReference type="AlphaFoldDB" id="A0AA39DDA3"/>
<evidence type="ECO:0000256" key="6">
    <source>
        <dbReference type="ARBA" id="ARBA00023163"/>
    </source>
</evidence>
<protein>
    <recommendedName>
        <fullName evidence="10">C2H2-type domain-containing protein</fullName>
    </recommendedName>
</protein>
<dbReference type="InterPro" id="IPR013087">
    <property type="entry name" value="Znf_C2H2_type"/>
</dbReference>
<gene>
    <name evidence="11" type="ORF">PVL29_021444</name>
</gene>
<keyword evidence="7" id="KW-0539">Nucleus</keyword>
<evidence type="ECO:0000256" key="2">
    <source>
        <dbReference type="ARBA" id="ARBA00022723"/>
    </source>
</evidence>
<dbReference type="EMBL" id="JARBHA010000016">
    <property type="protein sequence ID" value="KAJ9679524.1"/>
    <property type="molecule type" value="Genomic_DNA"/>
</dbReference>
<feature type="compositionally biased region" description="Basic residues" evidence="9">
    <location>
        <begin position="242"/>
        <end position="252"/>
    </location>
</feature>
<dbReference type="GO" id="GO:0008270">
    <property type="term" value="F:zinc ion binding"/>
    <property type="evidence" value="ECO:0007669"/>
    <property type="project" value="UniProtKB-KW"/>
</dbReference>
<reference evidence="11 12" key="1">
    <citation type="journal article" date="2023" name="BMC Biotechnol.">
        <title>Vitis rotundifolia cv Carlos genome sequencing.</title>
        <authorList>
            <person name="Huff M."/>
            <person name="Hulse-Kemp A."/>
            <person name="Scheffler B."/>
            <person name="Youngblood R."/>
            <person name="Simpson S."/>
            <person name="Babiker E."/>
            <person name="Staton M."/>
        </authorList>
    </citation>
    <scope>NUCLEOTIDE SEQUENCE [LARGE SCALE GENOMIC DNA]</scope>
    <source>
        <tissue evidence="11">Leaf</tissue>
    </source>
</reference>
<dbReference type="GO" id="GO:0006357">
    <property type="term" value="P:regulation of transcription by RNA polymerase II"/>
    <property type="evidence" value="ECO:0007669"/>
    <property type="project" value="TreeGrafter"/>
</dbReference>